<dbReference type="OrthoDB" id="595131at2759"/>
<dbReference type="SMART" id="SM00367">
    <property type="entry name" value="LRR_CC"/>
    <property type="match status" value="7"/>
</dbReference>
<dbReference type="SUPFAM" id="SSF52047">
    <property type="entry name" value="RNI-like"/>
    <property type="match status" value="1"/>
</dbReference>
<accession>A0A9E7FUD7</accession>
<organism evidence="3 4">
    <name type="scientific">Musa troglodytarum</name>
    <name type="common">fe'i banana</name>
    <dbReference type="NCBI Taxonomy" id="320322"/>
    <lineage>
        <taxon>Eukaryota</taxon>
        <taxon>Viridiplantae</taxon>
        <taxon>Streptophyta</taxon>
        <taxon>Embryophyta</taxon>
        <taxon>Tracheophyta</taxon>
        <taxon>Spermatophyta</taxon>
        <taxon>Magnoliopsida</taxon>
        <taxon>Liliopsida</taxon>
        <taxon>Zingiberales</taxon>
        <taxon>Musaceae</taxon>
        <taxon>Musa</taxon>
    </lineage>
</organism>
<feature type="domain" description="F-box" evidence="2">
    <location>
        <begin position="133"/>
        <end position="180"/>
    </location>
</feature>
<proteinExistence type="predicted"/>
<protein>
    <submittedName>
        <fullName evidence="3">Protein EPIDERMAL PATTERNING FACTOR</fullName>
    </submittedName>
</protein>
<dbReference type="FunFam" id="3.80.10.10:FF:000690">
    <property type="entry name" value="F-box/LRR-repeat protein 14"/>
    <property type="match status" value="1"/>
</dbReference>
<dbReference type="PANTHER" id="PTHR13318">
    <property type="entry name" value="PARTNER OF PAIRED, ISOFORM B-RELATED"/>
    <property type="match status" value="1"/>
</dbReference>
<dbReference type="InterPro" id="IPR057207">
    <property type="entry name" value="FBXL15_LRR"/>
</dbReference>
<dbReference type="GO" id="GO:0031146">
    <property type="term" value="P:SCF-dependent proteasomal ubiquitin-dependent protein catabolic process"/>
    <property type="evidence" value="ECO:0007669"/>
    <property type="project" value="TreeGrafter"/>
</dbReference>
<dbReference type="CDD" id="cd22159">
    <property type="entry name" value="F-box_AtTIR1-like"/>
    <property type="match status" value="1"/>
</dbReference>
<sequence>MKKSTASWSVCFLGALLLLSTMCEALRPTISMLFLIAMQESTGGSSLPDCSHACGPCSPCKRVMVSFKCTVAESCPIVYRCMCKGKYYHINLWLQSTICQQFMRRHVLVKFICFLDYGLFLPYHSGASSDTMGFLMEDLPEEMLVNIVRRIDQTADRNSISLVSKRLYAIDGEQRDFLRVGCGLHPAIEALTSLCIRFPNIKKLEIVYSGWMSNLGKQLDNQGLFVLSSNCHSLTELTLSFCSFINDSGLAYLSSCRNLRSLKLNFAPAISSNGILSLVVGCKNLSALHLIRCMKVSSFEWLEYLGKLGKLEDLSIKNCRAISEHDLIKLGPGWNNLKRLEFEMDAYYRYPKIYDSSSVEKWLRHQGCYKNLRDLSLVNCIIAPGRWLSYLLGRCEALERLHLDMCIAVEDTDMIALSHKSRNLTSMSIRLPSQFLAPVFPSSPLRLTDESLKALAINCLMLEVFELSFSNGEFPSFHCFSQSGILALIQTCPIRVLVLDSACFFNDSGMEALGSSPYLQTLKLIRCQEVTDKGMQLIQRCPLLTDLYLCKCLGVTDSGLKPLIGLCKLKYLKIEDCPQISEKGVQGTAMFISYKQDSSWLY</sequence>
<dbReference type="FunFam" id="1.20.1280.50:FF:000023">
    <property type="entry name" value="F-box/LRR-repeat protein 4"/>
    <property type="match status" value="1"/>
</dbReference>
<keyword evidence="4" id="KW-1185">Reference proteome</keyword>
<gene>
    <name evidence="3" type="ORF">MUK42_20947</name>
</gene>
<name>A0A9E7FUD7_9LILI</name>
<reference evidence="3" key="1">
    <citation type="submission" date="2022-05" db="EMBL/GenBank/DDBJ databases">
        <title>The Musa troglodytarum L. genome provides insights into the mechanism of non-climacteric behaviour and enrichment of carotenoids.</title>
        <authorList>
            <person name="Wang J."/>
        </authorList>
    </citation>
    <scope>NUCLEOTIDE SEQUENCE</scope>
    <source>
        <tissue evidence="3">Leaf</tissue>
    </source>
</reference>
<dbReference type="Proteomes" id="UP001055439">
    <property type="component" value="Chromosome 5"/>
</dbReference>
<evidence type="ECO:0000313" key="3">
    <source>
        <dbReference type="EMBL" id="URE03151.1"/>
    </source>
</evidence>
<dbReference type="AlphaFoldDB" id="A0A9E7FUD7"/>
<dbReference type="InterPro" id="IPR001810">
    <property type="entry name" value="F-box_dom"/>
</dbReference>
<dbReference type="PANTHER" id="PTHR13318:SF182">
    <property type="entry name" value="F-BOX_LRR-REPEAT PROTEIN 14"/>
    <property type="match status" value="1"/>
</dbReference>
<feature type="chain" id="PRO_5038935472" evidence="1">
    <location>
        <begin position="26"/>
        <end position="602"/>
    </location>
</feature>
<evidence type="ECO:0000256" key="1">
    <source>
        <dbReference type="SAM" id="SignalP"/>
    </source>
</evidence>
<dbReference type="EMBL" id="CP097507">
    <property type="protein sequence ID" value="URE03151.1"/>
    <property type="molecule type" value="Genomic_DNA"/>
</dbReference>
<dbReference type="Gene3D" id="1.20.1280.50">
    <property type="match status" value="1"/>
</dbReference>
<dbReference type="Pfam" id="PF17181">
    <property type="entry name" value="EPF"/>
    <property type="match status" value="1"/>
</dbReference>
<dbReference type="InterPro" id="IPR006553">
    <property type="entry name" value="Leu-rich_rpt_Cys-con_subtyp"/>
</dbReference>
<evidence type="ECO:0000313" key="4">
    <source>
        <dbReference type="Proteomes" id="UP001055439"/>
    </source>
</evidence>
<dbReference type="Pfam" id="PF25372">
    <property type="entry name" value="DUF7885"/>
    <property type="match status" value="1"/>
</dbReference>
<feature type="signal peptide" evidence="1">
    <location>
        <begin position="1"/>
        <end position="25"/>
    </location>
</feature>
<dbReference type="PROSITE" id="PS50181">
    <property type="entry name" value="FBOX"/>
    <property type="match status" value="1"/>
</dbReference>
<keyword evidence="1" id="KW-0732">Signal</keyword>
<dbReference type="FunFam" id="3.80.10.10:FF:002365">
    <property type="entry name" value="F-box and leucine-rich repeat protein 13"/>
    <property type="match status" value="1"/>
</dbReference>
<dbReference type="GO" id="GO:0019005">
    <property type="term" value="C:SCF ubiquitin ligase complex"/>
    <property type="evidence" value="ECO:0007669"/>
    <property type="project" value="TreeGrafter"/>
</dbReference>
<dbReference type="Gene3D" id="3.80.10.10">
    <property type="entry name" value="Ribonuclease Inhibitor"/>
    <property type="match status" value="2"/>
</dbReference>
<evidence type="ECO:0000259" key="2">
    <source>
        <dbReference type="PROSITE" id="PS50181"/>
    </source>
</evidence>
<dbReference type="InterPro" id="IPR032675">
    <property type="entry name" value="LRR_dom_sf"/>
</dbReference>